<dbReference type="Proteomes" id="UP001431209">
    <property type="component" value="Unassembled WGS sequence"/>
</dbReference>
<proteinExistence type="predicted"/>
<accession>A0AAW2ZCB1</accession>
<evidence type="ECO:0000313" key="1">
    <source>
        <dbReference type="EMBL" id="KAL0486366.1"/>
    </source>
</evidence>
<gene>
    <name evidence="1" type="ORF">AKO1_001986</name>
</gene>
<comment type="caution">
    <text evidence="1">The sequence shown here is derived from an EMBL/GenBank/DDBJ whole genome shotgun (WGS) entry which is preliminary data.</text>
</comment>
<dbReference type="EMBL" id="JAOPGA020001227">
    <property type="protein sequence ID" value="KAL0486366.1"/>
    <property type="molecule type" value="Genomic_DNA"/>
</dbReference>
<keyword evidence="2" id="KW-1185">Reference proteome</keyword>
<dbReference type="AlphaFoldDB" id="A0AAW2ZCB1"/>
<organism evidence="1 2">
    <name type="scientific">Acrasis kona</name>
    <dbReference type="NCBI Taxonomy" id="1008807"/>
    <lineage>
        <taxon>Eukaryota</taxon>
        <taxon>Discoba</taxon>
        <taxon>Heterolobosea</taxon>
        <taxon>Tetramitia</taxon>
        <taxon>Eutetramitia</taxon>
        <taxon>Acrasidae</taxon>
        <taxon>Acrasis</taxon>
    </lineage>
</organism>
<reference evidence="1 2" key="1">
    <citation type="submission" date="2024-03" db="EMBL/GenBank/DDBJ databases">
        <title>The Acrasis kona genome and developmental transcriptomes reveal deep origins of eukaryotic multicellular pathways.</title>
        <authorList>
            <person name="Sheikh S."/>
            <person name="Fu C.-J."/>
            <person name="Brown M.W."/>
            <person name="Baldauf S.L."/>
        </authorList>
    </citation>
    <scope>NUCLEOTIDE SEQUENCE [LARGE SCALE GENOMIC DNA]</scope>
    <source>
        <strain evidence="1 2">ATCC MYA-3509</strain>
    </source>
</reference>
<protein>
    <submittedName>
        <fullName evidence="1">Uncharacterized protein</fullName>
    </submittedName>
</protein>
<evidence type="ECO:0000313" key="2">
    <source>
        <dbReference type="Proteomes" id="UP001431209"/>
    </source>
</evidence>
<sequence length="173" mass="20065">MSDDVMMPYVMNKTALKEIVITSAWYTNVLYAKSYLTMETPSAPYFRNVTTQHRTKTEDNSDISLIFLHCLADLIIPNGSNEFAKYRSNLPLERIIPHSHMNRRTCKIQLAVDATSFAELLRKLRVVYKFDVKEVEYPLGEKTGVFDDESSFQAVVQDWKQERNYVVAVKNEK</sequence>
<name>A0AAW2ZCB1_9EUKA</name>